<dbReference type="GO" id="GO:0005634">
    <property type="term" value="C:nucleus"/>
    <property type="evidence" value="ECO:0007669"/>
    <property type="project" value="TreeGrafter"/>
</dbReference>
<dbReference type="Proteomes" id="UP000494106">
    <property type="component" value="Unassembled WGS sequence"/>
</dbReference>
<dbReference type="AlphaFoldDB" id="A0A8S0YNP7"/>
<dbReference type="PANTHER" id="PTHR19303">
    <property type="entry name" value="TRANSPOSON"/>
    <property type="match status" value="1"/>
</dbReference>
<keyword evidence="3" id="KW-1185">Reference proteome</keyword>
<accession>A0A8S0YNP7</accession>
<dbReference type="OrthoDB" id="8194222at2759"/>
<dbReference type="PANTHER" id="PTHR19303:SF74">
    <property type="entry name" value="POGO TRANSPOSABLE ELEMENT WITH KRAB DOMAIN"/>
    <property type="match status" value="1"/>
</dbReference>
<evidence type="ECO:0000313" key="3">
    <source>
        <dbReference type="Proteomes" id="UP000494106"/>
    </source>
</evidence>
<comment type="caution">
    <text evidence="2">The sequence shown here is derived from an EMBL/GenBank/DDBJ whole genome shotgun (WGS) entry which is preliminary data.</text>
</comment>
<dbReference type="EMBL" id="CADEBC010000061">
    <property type="protein sequence ID" value="CAB3221193.1"/>
    <property type="molecule type" value="Genomic_DNA"/>
</dbReference>
<name>A0A8S0YNP7_ARCPL</name>
<feature type="domain" description="DDE-1" evidence="1">
    <location>
        <begin position="18"/>
        <end position="111"/>
    </location>
</feature>
<sequence length="229" mass="25922">MNARLMINSPAESAGVAQPKGWMNSDFFSNAYFYNYLLNNLTRLKSPVLLILDGRCSHKTLEVINLCRENHIHLISSPPHTTHKLQPLDRTFMKPFKDAYNQRCDMWMRANAGSRITDHDIAGLVNKAFTKVVRLDIAVSGFKCTGIHPFDRHLFSDLDYLPSNMTKILLEEPETSLNASSCSKEVSVTSTDLTLASSLISYDNLVSEETTTLLKKLPMYQQLPFPNHQ</sequence>
<proteinExistence type="predicted"/>
<evidence type="ECO:0000313" key="2">
    <source>
        <dbReference type="EMBL" id="CAB3221193.1"/>
    </source>
</evidence>
<protein>
    <recommendedName>
        <fullName evidence="1">DDE-1 domain-containing protein</fullName>
    </recommendedName>
</protein>
<reference evidence="2 3" key="1">
    <citation type="submission" date="2020-04" db="EMBL/GenBank/DDBJ databases">
        <authorList>
            <person name="Wallbank WR R."/>
            <person name="Pardo Diaz C."/>
            <person name="Kozak K."/>
            <person name="Martin S."/>
            <person name="Jiggins C."/>
            <person name="Moest M."/>
            <person name="Warren A I."/>
            <person name="Byers J.R.P. K."/>
            <person name="Montejo-Kovacevich G."/>
            <person name="Yen C E."/>
        </authorList>
    </citation>
    <scope>NUCLEOTIDE SEQUENCE [LARGE SCALE GENOMIC DNA]</scope>
</reference>
<dbReference type="Pfam" id="PF03184">
    <property type="entry name" value="DDE_1"/>
    <property type="match status" value="1"/>
</dbReference>
<organism evidence="2 3">
    <name type="scientific">Arctia plantaginis</name>
    <name type="common">Wood tiger moth</name>
    <name type="synonym">Phalaena plantaginis</name>
    <dbReference type="NCBI Taxonomy" id="874455"/>
    <lineage>
        <taxon>Eukaryota</taxon>
        <taxon>Metazoa</taxon>
        <taxon>Ecdysozoa</taxon>
        <taxon>Arthropoda</taxon>
        <taxon>Hexapoda</taxon>
        <taxon>Insecta</taxon>
        <taxon>Pterygota</taxon>
        <taxon>Neoptera</taxon>
        <taxon>Endopterygota</taxon>
        <taxon>Lepidoptera</taxon>
        <taxon>Glossata</taxon>
        <taxon>Ditrysia</taxon>
        <taxon>Noctuoidea</taxon>
        <taxon>Erebidae</taxon>
        <taxon>Arctiinae</taxon>
        <taxon>Arctia</taxon>
    </lineage>
</organism>
<dbReference type="GO" id="GO:0003677">
    <property type="term" value="F:DNA binding"/>
    <property type="evidence" value="ECO:0007669"/>
    <property type="project" value="TreeGrafter"/>
</dbReference>
<gene>
    <name evidence="2" type="ORF">APLA_LOCUS499</name>
</gene>
<dbReference type="InterPro" id="IPR050863">
    <property type="entry name" value="CenT-Element_Derived"/>
</dbReference>
<dbReference type="InterPro" id="IPR004875">
    <property type="entry name" value="DDE_SF_endonuclease_dom"/>
</dbReference>
<evidence type="ECO:0000259" key="1">
    <source>
        <dbReference type="Pfam" id="PF03184"/>
    </source>
</evidence>